<protein>
    <submittedName>
        <fullName evidence="2">Insulin-like peptide 2</fullName>
    </submittedName>
</protein>
<name>A0AAU7ZY50_MACNP</name>
<reference evidence="2" key="1">
    <citation type="submission" date="2024-06" db="EMBL/GenBank/DDBJ databases">
        <authorList>
            <person name="Fu C."/>
        </authorList>
    </citation>
    <scope>NUCLEOTIDE SEQUENCE</scope>
</reference>
<dbReference type="AlphaFoldDB" id="A0AAU7ZY50"/>
<feature type="chain" id="PRO_5043728375" evidence="1">
    <location>
        <begin position="21"/>
        <end position="218"/>
    </location>
</feature>
<organism evidence="2">
    <name type="scientific">Macrobrachium nipponense</name>
    <name type="common">Oriental river shrimp</name>
    <name type="synonym">Palaemon nipponensis</name>
    <dbReference type="NCBI Taxonomy" id="159736"/>
    <lineage>
        <taxon>Eukaryota</taxon>
        <taxon>Metazoa</taxon>
        <taxon>Ecdysozoa</taxon>
        <taxon>Arthropoda</taxon>
        <taxon>Crustacea</taxon>
        <taxon>Multicrustacea</taxon>
        <taxon>Malacostraca</taxon>
        <taxon>Eumalacostraca</taxon>
        <taxon>Eucarida</taxon>
        <taxon>Decapoda</taxon>
        <taxon>Pleocyemata</taxon>
        <taxon>Caridea</taxon>
        <taxon>Palaemonoidea</taxon>
        <taxon>Palaemonidae</taxon>
        <taxon>Macrobrachium</taxon>
    </lineage>
</organism>
<accession>A0AAU7ZY50</accession>
<sequence>MRFIGAFALVVLLVATVAETRPPSPREKRGIKICSARDVKFMATFVCNLHKRSVRSVDLDENDDDEDFGLPVTDDDLALLGSLGMVPRRPLCGADGRDCGRQNKPANITGSQLNYLQAWLEENGLLLSSTLPEERSQTRTSNLRHHLLRPLLRNIETGSQRGNPRIPLEDLFPSLKGSVTKRDKEIDWPLVPSMTLGDIRKNCCIRQCRVEDFYGACT</sequence>
<feature type="signal peptide" evidence="1">
    <location>
        <begin position="1"/>
        <end position="20"/>
    </location>
</feature>
<keyword evidence="1" id="KW-0732">Signal</keyword>
<evidence type="ECO:0000313" key="2">
    <source>
        <dbReference type="EMBL" id="XCC50854.1"/>
    </source>
</evidence>
<evidence type="ECO:0000256" key="1">
    <source>
        <dbReference type="SAM" id="SignalP"/>
    </source>
</evidence>
<dbReference type="EMBL" id="PP957848">
    <property type="protein sequence ID" value="XCC50854.1"/>
    <property type="molecule type" value="mRNA"/>
</dbReference>
<proteinExistence type="evidence at transcript level"/>